<dbReference type="SUPFAM" id="SSF50044">
    <property type="entry name" value="SH3-domain"/>
    <property type="match status" value="1"/>
</dbReference>
<dbReference type="Gene3D" id="2.30.30.40">
    <property type="entry name" value="SH3 Domains"/>
    <property type="match status" value="1"/>
</dbReference>
<dbReference type="InterPro" id="IPR001452">
    <property type="entry name" value="SH3_domain"/>
</dbReference>
<evidence type="ECO:0000256" key="2">
    <source>
        <dbReference type="PROSITE-ProRule" id="PRU00192"/>
    </source>
</evidence>
<gene>
    <name evidence="4" type="ORF">AX774_g2703</name>
</gene>
<proteinExistence type="predicted"/>
<name>A0A1R1PS38_ZANCU</name>
<dbReference type="PROSITE" id="PS50002">
    <property type="entry name" value="SH3"/>
    <property type="match status" value="1"/>
</dbReference>
<protein>
    <submittedName>
        <fullName evidence="4">High osmolarity signaling protein SHO1</fullName>
    </submittedName>
</protein>
<evidence type="ECO:0000313" key="4">
    <source>
        <dbReference type="EMBL" id="OMH83777.1"/>
    </source>
</evidence>
<comment type="caution">
    <text evidence="4">The sequence shown here is derived from an EMBL/GenBank/DDBJ whole genome shotgun (WGS) entry which is preliminary data.</text>
</comment>
<evidence type="ECO:0000313" key="5">
    <source>
        <dbReference type="Proteomes" id="UP000188320"/>
    </source>
</evidence>
<feature type="domain" description="SH3" evidence="3">
    <location>
        <begin position="8"/>
        <end position="68"/>
    </location>
</feature>
<dbReference type="EMBL" id="LSSK01000313">
    <property type="protein sequence ID" value="OMH83777.1"/>
    <property type="molecule type" value="Genomic_DNA"/>
</dbReference>
<keyword evidence="1 2" id="KW-0728">SH3 domain</keyword>
<reference evidence="5" key="1">
    <citation type="submission" date="2017-01" db="EMBL/GenBank/DDBJ databases">
        <authorList>
            <person name="Wang Y."/>
            <person name="White M."/>
            <person name="Kvist S."/>
            <person name="Moncalvo J.-M."/>
        </authorList>
    </citation>
    <scope>NUCLEOTIDE SEQUENCE [LARGE SCALE GENOMIC DNA]</scope>
    <source>
        <strain evidence="5">COL-18-3</strain>
    </source>
</reference>
<dbReference type="PRINTS" id="PR00452">
    <property type="entry name" value="SH3DOMAIN"/>
</dbReference>
<dbReference type="AlphaFoldDB" id="A0A1R1PS38"/>
<organism evidence="4 5">
    <name type="scientific">Zancudomyces culisetae</name>
    <name type="common">Gut fungus</name>
    <name type="synonym">Smittium culisetae</name>
    <dbReference type="NCBI Taxonomy" id="1213189"/>
    <lineage>
        <taxon>Eukaryota</taxon>
        <taxon>Fungi</taxon>
        <taxon>Fungi incertae sedis</taxon>
        <taxon>Zoopagomycota</taxon>
        <taxon>Kickxellomycotina</taxon>
        <taxon>Harpellomycetes</taxon>
        <taxon>Harpellales</taxon>
        <taxon>Legeriomycetaceae</taxon>
        <taxon>Zancudomyces</taxon>
    </lineage>
</organism>
<dbReference type="SMART" id="SM00326">
    <property type="entry name" value="SH3"/>
    <property type="match status" value="1"/>
</dbReference>
<sequence>MNQFDAGGILFRAVALYSYAPTDDPSELGFEKGEMLDILDDRGKWWSAKKSDGKSGIVPSNYVSLYFLRYIEFVWNQIWLSQF</sequence>
<dbReference type="OrthoDB" id="5983572at2759"/>
<dbReference type="Proteomes" id="UP000188320">
    <property type="component" value="Unassembled WGS sequence"/>
</dbReference>
<evidence type="ECO:0000256" key="1">
    <source>
        <dbReference type="ARBA" id="ARBA00022443"/>
    </source>
</evidence>
<dbReference type="Pfam" id="PF00018">
    <property type="entry name" value="SH3_1"/>
    <property type="match status" value="1"/>
</dbReference>
<accession>A0A1R1PS38</accession>
<keyword evidence="5" id="KW-1185">Reference proteome</keyword>
<evidence type="ECO:0000259" key="3">
    <source>
        <dbReference type="PROSITE" id="PS50002"/>
    </source>
</evidence>
<dbReference type="InterPro" id="IPR036028">
    <property type="entry name" value="SH3-like_dom_sf"/>
</dbReference>